<gene>
    <name evidence="3" type="ORF">BDD21_0789</name>
</gene>
<organism evidence="3 4">
    <name type="scientific">Thiocapsa rosea</name>
    <dbReference type="NCBI Taxonomy" id="69360"/>
    <lineage>
        <taxon>Bacteria</taxon>
        <taxon>Pseudomonadati</taxon>
        <taxon>Pseudomonadota</taxon>
        <taxon>Gammaproteobacteria</taxon>
        <taxon>Chromatiales</taxon>
        <taxon>Chromatiaceae</taxon>
        <taxon>Thiocapsa</taxon>
    </lineage>
</organism>
<feature type="compositionally biased region" description="Polar residues" evidence="1">
    <location>
        <begin position="34"/>
        <end position="45"/>
    </location>
</feature>
<feature type="chain" id="PRO_5019728093" description="Lipoprotein" evidence="2">
    <location>
        <begin position="26"/>
        <end position="63"/>
    </location>
</feature>
<dbReference type="EMBL" id="RBXL01000001">
    <property type="protein sequence ID" value="RKT43454.1"/>
    <property type="molecule type" value="Genomic_DNA"/>
</dbReference>
<protein>
    <recommendedName>
        <fullName evidence="5">Lipoprotein</fullName>
    </recommendedName>
</protein>
<sequence>MRKGNMSKASIVGLLVALAALTACTKQESKENWNNIKEGSKNTWQHAKKAVSEGTEDFKESTK</sequence>
<comment type="caution">
    <text evidence="3">The sequence shown here is derived from an EMBL/GenBank/DDBJ whole genome shotgun (WGS) entry which is preliminary data.</text>
</comment>
<keyword evidence="2" id="KW-0732">Signal</keyword>
<evidence type="ECO:0000313" key="3">
    <source>
        <dbReference type="EMBL" id="RKT43454.1"/>
    </source>
</evidence>
<evidence type="ECO:0008006" key="5">
    <source>
        <dbReference type="Google" id="ProtNLM"/>
    </source>
</evidence>
<reference evidence="3 4" key="1">
    <citation type="submission" date="2018-10" db="EMBL/GenBank/DDBJ databases">
        <title>Genomic Encyclopedia of Archaeal and Bacterial Type Strains, Phase II (KMG-II): from individual species to whole genera.</title>
        <authorList>
            <person name="Goeker M."/>
        </authorList>
    </citation>
    <scope>NUCLEOTIDE SEQUENCE [LARGE SCALE GENOMIC DNA]</scope>
    <source>
        <strain evidence="3 4">DSM 235</strain>
    </source>
</reference>
<evidence type="ECO:0000313" key="4">
    <source>
        <dbReference type="Proteomes" id="UP000274556"/>
    </source>
</evidence>
<dbReference type="PROSITE" id="PS51257">
    <property type="entry name" value="PROKAR_LIPOPROTEIN"/>
    <property type="match status" value="1"/>
</dbReference>
<dbReference type="AlphaFoldDB" id="A0A495V296"/>
<name>A0A495V296_9GAMM</name>
<proteinExistence type="predicted"/>
<feature type="region of interest" description="Disordered" evidence="1">
    <location>
        <begin position="34"/>
        <end position="63"/>
    </location>
</feature>
<dbReference type="Proteomes" id="UP000274556">
    <property type="component" value="Unassembled WGS sequence"/>
</dbReference>
<evidence type="ECO:0000256" key="1">
    <source>
        <dbReference type="SAM" id="MobiDB-lite"/>
    </source>
</evidence>
<evidence type="ECO:0000256" key="2">
    <source>
        <dbReference type="SAM" id="SignalP"/>
    </source>
</evidence>
<accession>A0A495V296</accession>
<keyword evidence="4" id="KW-1185">Reference proteome</keyword>
<feature type="signal peptide" evidence="2">
    <location>
        <begin position="1"/>
        <end position="25"/>
    </location>
</feature>